<protein>
    <submittedName>
        <fullName evidence="1">Alpha/beta-hydrolase</fullName>
    </submittedName>
</protein>
<sequence>MLGLLPFALRVFLGSFLWRDESTSSSSSLHPVLLSSSPRLTFHLRHQHAVVNSSQVIFSDFGPLDSSAFEFTASPNARDPAAYNGISTVALQSHRPQSQFAFHSARFRSMQHEQSEKVHWHTADVHGPNVDDRETLLTLAKMTNNAYYERVSSGWYDLHGWNRVRISSYPFGWEYDADGFRGHIFVADDNSTVVLTIKGTTLSWLVGGGGPTVTKDKFNDNLLFSCCCARVGPTWSPVCDCFSGGYKCDQTCLEKSLVKDSLFYNIGTNLYNNVTYMYPHANIWVIGHSLGGSLASLLGATFGAPAVAFEAPAEKLAASRLHLPSPPSAQPIFHVYNTADPIAMGVCNGVTSACAIGGYAMETRCHLGKVARYDSVSKLGWSVSVRKHSIKPVIEELLSVDWDWDDGWNGTSRDGPRTKRPVPPFIEEKDCMDCYSWEFGDFK</sequence>
<dbReference type="Proteomes" id="UP000790709">
    <property type="component" value="Unassembled WGS sequence"/>
</dbReference>
<evidence type="ECO:0000313" key="2">
    <source>
        <dbReference type="Proteomes" id="UP000790709"/>
    </source>
</evidence>
<name>A0ACB8BGR0_9AGAM</name>
<proteinExistence type="predicted"/>
<accession>A0ACB8BGR0</accession>
<gene>
    <name evidence="1" type="ORF">BV22DRAFT_1012819</name>
</gene>
<reference evidence="1" key="1">
    <citation type="journal article" date="2021" name="New Phytol.">
        <title>Evolutionary innovations through gain and loss of genes in the ectomycorrhizal Boletales.</title>
        <authorList>
            <person name="Wu G."/>
            <person name="Miyauchi S."/>
            <person name="Morin E."/>
            <person name="Kuo A."/>
            <person name="Drula E."/>
            <person name="Varga T."/>
            <person name="Kohler A."/>
            <person name="Feng B."/>
            <person name="Cao Y."/>
            <person name="Lipzen A."/>
            <person name="Daum C."/>
            <person name="Hundley H."/>
            <person name="Pangilinan J."/>
            <person name="Johnson J."/>
            <person name="Barry K."/>
            <person name="LaButti K."/>
            <person name="Ng V."/>
            <person name="Ahrendt S."/>
            <person name="Min B."/>
            <person name="Choi I.G."/>
            <person name="Park H."/>
            <person name="Plett J.M."/>
            <person name="Magnuson J."/>
            <person name="Spatafora J.W."/>
            <person name="Nagy L.G."/>
            <person name="Henrissat B."/>
            <person name="Grigoriev I.V."/>
            <person name="Yang Z.L."/>
            <person name="Xu J."/>
            <person name="Martin F.M."/>
        </authorList>
    </citation>
    <scope>NUCLEOTIDE SEQUENCE</scope>
    <source>
        <strain evidence="1">KUC20120723A-06</strain>
    </source>
</reference>
<organism evidence="1 2">
    <name type="scientific">Leucogyrophana mollusca</name>
    <dbReference type="NCBI Taxonomy" id="85980"/>
    <lineage>
        <taxon>Eukaryota</taxon>
        <taxon>Fungi</taxon>
        <taxon>Dikarya</taxon>
        <taxon>Basidiomycota</taxon>
        <taxon>Agaricomycotina</taxon>
        <taxon>Agaricomycetes</taxon>
        <taxon>Agaricomycetidae</taxon>
        <taxon>Boletales</taxon>
        <taxon>Boletales incertae sedis</taxon>
        <taxon>Leucogyrophana</taxon>
    </lineage>
</organism>
<comment type="caution">
    <text evidence="1">The sequence shown here is derived from an EMBL/GenBank/DDBJ whole genome shotgun (WGS) entry which is preliminary data.</text>
</comment>
<dbReference type="EMBL" id="MU266419">
    <property type="protein sequence ID" value="KAH7924671.1"/>
    <property type="molecule type" value="Genomic_DNA"/>
</dbReference>
<keyword evidence="2" id="KW-1185">Reference proteome</keyword>
<evidence type="ECO:0000313" key="1">
    <source>
        <dbReference type="EMBL" id="KAH7924671.1"/>
    </source>
</evidence>